<dbReference type="RefSeq" id="XP_001024916.2">
    <property type="nucleotide sequence ID" value="XM_001024916.2"/>
</dbReference>
<dbReference type="InterPro" id="IPR047187">
    <property type="entry name" value="SF1_C_Upf1"/>
</dbReference>
<organism evidence="4 5">
    <name type="scientific">Tetrahymena thermophila (strain SB210)</name>
    <dbReference type="NCBI Taxonomy" id="312017"/>
    <lineage>
        <taxon>Eukaryota</taxon>
        <taxon>Sar</taxon>
        <taxon>Alveolata</taxon>
        <taxon>Ciliophora</taxon>
        <taxon>Intramacronucleata</taxon>
        <taxon>Oligohymenophorea</taxon>
        <taxon>Hymenostomatida</taxon>
        <taxon>Tetrahymenina</taxon>
        <taxon>Tetrahymenidae</taxon>
        <taxon>Tetrahymena</taxon>
    </lineage>
</organism>
<evidence type="ECO:0000313" key="4">
    <source>
        <dbReference type="EMBL" id="EAS04671.2"/>
    </source>
</evidence>
<gene>
    <name evidence="4" type="ORF">TTHERM_00241920</name>
</gene>
<proteinExistence type="predicted"/>
<feature type="compositionally biased region" description="Basic and acidic residues" evidence="1">
    <location>
        <begin position="29"/>
        <end position="43"/>
    </location>
</feature>
<dbReference type="EMBL" id="GG662443">
    <property type="protein sequence ID" value="EAS04671.2"/>
    <property type="molecule type" value="Genomic_DNA"/>
</dbReference>
<dbReference type="CDD" id="cd18808">
    <property type="entry name" value="SF1_C_Upf1"/>
    <property type="match status" value="1"/>
</dbReference>
<dbReference type="Proteomes" id="UP000009168">
    <property type="component" value="Unassembled WGS sequence"/>
</dbReference>
<dbReference type="InterPro" id="IPR041679">
    <property type="entry name" value="DNA2/NAM7-like_C"/>
</dbReference>
<accession>I7LXH8</accession>
<dbReference type="GO" id="GO:0031048">
    <property type="term" value="P:regulatory ncRNA-mediated heterochromatin formation"/>
    <property type="evidence" value="ECO:0007669"/>
    <property type="project" value="TreeGrafter"/>
</dbReference>
<evidence type="ECO:0000256" key="1">
    <source>
        <dbReference type="SAM" id="MobiDB-lite"/>
    </source>
</evidence>
<dbReference type="eggNOG" id="KOG1807">
    <property type="taxonomic scope" value="Eukaryota"/>
</dbReference>
<feature type="domain" description="DNA2/NAM7 helicase-like C-terminal" evidence="3">
    <location>
        <begin position="702"/>
        <end position="885"/>
    </location>
</feature>
<dbReference type="SUPFAM" id="SSF52540">
    <property type="entry name" value="P-loop containing nucleoside triphosphate hydrolases"/>
    <property type="match status" value="1"/>
</dbReference>
<dbReference type="Gene3D" id="3.40.50.300">
    <property type="entry name" value="P-loop containing nucleotide triphosphate hydrolases"/>
    <property type="match status" value="3"/>
</dbReference>
<dbReference type="Pfam" id="PF13087">
    <property type="entry name" value="AAA_12"/>
    <property type="match status" value="1"/>
</dbReference>
<dbReference type="InParanoid" id="I7LXH8"/>
<dbReference type="PANTHER" id="PTHR10887">
    <property type="entry name" value="DNA2/NAM7 HELICASE FAMILY"/>
    <property type="match status" value="1"/>
</dbReference>
<dbReference type="OrthoDB" id="392140at2759"/>
<evidence type="ECO:0000259" key="2">
    <source>
        <dbReference type="Pfam" id="PF13086"/>
    </source>
</evidence>
<evidence type="ECO:0000313" key="5">
    <source>
        <dbReference type="Proteomes" id="UP000009168"/>
    </source>
</evidence>
<sequence length="1034" mass="121689">MVHLIGITEMRDDESEFSSQQSTSEEQDRDSQEEQRDVEVIEEKDQEEYEQEQIEFPQLRKLKEAMVELLPIPKNYQFDDLMQYRQTMLRLEDENFFQSFRKSLQHHIQQKFQDEKTKKEGFYVISNFSIERPTYEPQGGLILEIETLVIIPRYMQEQAEIINNQIVIFVSLNTQKIFIGKTIVKWNKKVTKDYDGDLRFEGYDNKDERKKDQKNDDDLNKNLFEVIEYRQNFKIKMNTLDNLDEFLINSDDINSKFKLVIPSDYWNSLQQSWNCQMQFKHLNNIAFPLQTLQGEKGFPSFPKYEFLENDIEVEDFKRQLEFEISKEKQLDKYQRIAIRHALFNENSIIQGPPGTGKTFLGCKIVNVLQRAHSIHIQKPKPILVMSLKNLSLDRLLLKISDENKDIKILRLGFEIEYRQMEKYTLNNLKGAPVFQYSDQYNIKADQINKELQDCINNIKKRRDQNIIQQEKGAGLPKKLKNSIKKRLISLLISELKITNFGNEIQEKIFSKWMKGKLSSEKLLKYLDEGGIDLDGEQKEYIQKSINIQQKDQEFQLSADENSIMRYLEKITLFEQLSVQFSKFLKINEDIIEINIIQNQMRVYERLIKTSNLNSNKIYQKKLSKFMKKFDVIGMTFSGYHKNFDAIQELGAEIVLVEEASEIIESHFYPVLAPNVKHLIQIGDHYQLRPFVKCDSLKSNYNYKMSYFERLISVNKVDHVILYQQRRMVPQFANFTRIFYGNEYIDAPITKSRECITQISKNGMYMLQHSYPDQQEDKSFINLHEALFVKLLVLQLLKDQKIEEEQISVLTTYKIQKILIQCFLSEQGLSKVKTYTVDQFQGNENDIIILSCVRSNIERKSGFVLNDHRINVAFSRAKIGFFCIGNFNQYALKSETWQKILDLSQKQFSLGAKGVEAQYKTLSKKALEIGKNAPKDLYKSPQICGLCFQKSHIMDCALQFFIPSISPSDNEFPELPQVEQAQPPFVFIETVQKIKVDKNKLILDQLAEQFPINSNKLTQKQKKQFQKSKSNFKKQ</sequence>
<dbReference type="KEGG" id="tet:TTHERM_00241920"/>
<evidence type="ECO:0000259" key="3">
    <source>
        <dbReference type="Pfam" id="PF13087"/>
    </source>
</evidence>
<dbReference type="Pfam" id="PF13086">
    <property type="entry name" value="AAA_11"/>
    <property type="match status" value="1"/>
</dbReference>
<dbReference type="PANTHER" id="PTHR10887:SF341">
    <property type="entry name" value="NFX1-TYPE ZINC FINGER-CONTAINING PROTEIN 1"/>
    <property type="match status" value="1"/>
</dbReference>
<dbReference type="AlphaFoldDB" id="I7LXH8"/>
<protein>
    <submittedName>
        <fullName evidence="4">AAA domain protein</fullName>
    </submittedName>
</protein>
<keyword evidence="5" id="KW-1185">Reference proteome</keyword>
<dbReference type="GO" id="GO:0004386">
    <property type="term" value="F:helicase activity"/>
    <property type="evidence" value="ECO:0007669"/>
    <property type="project" value="InterPro"/>
</dbReference>
<reference evidence="5" key="1">
    <citation type="journal article" date="2006" name="PLoS Biol.">
        <title>Macronuclear genome sequence of the ciliate Tetrahymena thermophila, a model eukaryote.</title>
        <authorList>
            <person name="Eisen J.A."/>
            <person name="Coyne R.S."/>
            <person name="Wu M."/>
            <person name="Wu D."/>
            <person name="Thiagarajan M."/>
            <person name="Wortman J.R."/>
            <person name="Badger J.H."/>
            <person name="Ren Q."/>
            <person name="Amedeo P."/>
            <person name="Jones K.M."/>
            <person name="Tallon L.J."/>
            <person name="Delcher A.L."/>
            <person name="Salzberg S.L."/>
            <person name="Silva J.C."/>
            <person name="Haas B.J."/>
            <person name="Majoros W.H."/>
            <person name="Farzad M."/>
            <person name="Carlton J.M."/>
            <person name="Smith R.K. Jr."/>
            <person name="Garg J."/>
            <person name="Pearlman R.E."/>
            <person name="Karrer K.M."/>
            <person name="Sun L."/>
            <person name="Manning G."/>
            <person name="Elde N.C."/>
            <person name="Turkewitz A.P."/>
            <person name="Asai D.J."/>
            <person name="Wilkes D.E."/>
            <person name="Wang Y."/>
            <person name="Cai H."/>
            <person name="Collins K."/>
            <person name="Stewart B.A."/>
            <person name="Lee S.R."/>
            <person name="Wilamowska K."/>
            <person name="Weinberg Z."/>
            <person name="Ruzzo W.L."/>
            <person name="Wloga D."/>
            <person name="Gaertig J."/>
            <person name="Frankel J."/>
            <person name="Tsao C.-C."/>
            <person name="Gorovsky M.A."/>
            <person name="Keeling P.J."/>
            <person name="Waller R.F."/>
            <person name="Patron N.J."/>
            <person name="Cherry J.M."/>
            <person name="Stover N.A."/>
            <person name="Krieger C.J."/>
            <person name="del Toro C."/>
            <person name="Ryder H.F."/>
            <person name="Williamson S.C."/>
            <person name="Barbeau R.A."/>
            <person name="Hamilton E.P."/>
            <person name="Orias E."/>
        </authorList>
    </citation>
    <scope>NUCLEOTIDE SEQUENCE [LARGE SCALE GENOMIC DNA]</scope>
    <source>
        <strain evidence="5">SB210</strain>
    </source>
</reference>
<dbReference type="GeneID" id="7825318"/>
<feature type="region of interest" description="Disordered" evidence="1">
    <location>
        <begin position="1"/>
        <end position="52"/>
    </location>
</feature>
<feature type="domain" description="DNA2/NAM7 helicase helicase" evidence="2">
    <location>
        <begin position="329"/>
        <end position="692"/>
    </location>
</feature>
<name>I7LXH8_TETTS</name>
<dbReference type="FunCoup" id="I7LXH8">
    <property type="interactions" value="27"/>
</dbReference>
<dbReference type="GO" id="GO:0031380">
    <property type="term" value="C:nuclear RNA-directed RNA polymerase complex"/>
    <property type="evidence" value="ECO:0007669"/>
    <property type="project" value="TreeGrafter"/>
</dbReference>
<dbReference type="InterPro" id="IPR045055">
    <property type="entry name" value="DNA2/NAM7-like"/>
</dbReference>
<dbReference type="InterPro" id="IPR041677">
    <property type="entry name" value="DNA2/NAM7_AAA_11"/>
</dbReference>
<dbReference type="InterPro" id="IPR027417">
    <property type="entry name" value="P-loop_NTPase"/>
</dbReference>